<dbReference type="Pfam" id="PF07103">
    <property type="entry name" value="DUF1365"/>
    <property type="match status" value="1"/>
</dbReference>
<feature type="region of interest" description="Disordered" evidence="1">
    <location>
        <begin position="257"/>
        <end position="279"/>
    </location>
</feature>
<dbReference type="PANTHER" id="PTHR33973">
    <property type="entry name" value="OS07G0153300 PROTEIN"/>
    <property type="match status" value="1"/>
</dbReference>
<protein>
    <submittedName>
        <fullName evidence="2">DUF1365 domain-containing protein</fullName>
    </submittedName>
</protein>
<dbReference type="InterPro" id="IPR010775">
    <property type="entry name" value="DUF1365"/>
</dbReference>
<comment type="caution">
    <text evidence="2">The sequence shown here is derived from an EMBL/GenBank/DDBJ whole genome shotgun (WGS) entry which is preliminary data.</text>
</comment>
<gene>
    <name evidence="2" type="ORF">AACH00_13115</name>
</gene>
<sequence>MSHALIGTGEVLHTRLKPVRHAFRYPTFFLLLPMRQWRNEPGGALKRNRFGLVSFHDADHGDGGPDALAWLEGLLAREGVADADGEVWLHCFPRVLGFAFKPVSFWYAHRRDGSLAAVVAEVNNTFGERHAYLLQGPGLTWGTEQRATKRFHVSPFCAVEGQYRFRFFRNDLGAEPAATPRTVVRIDHDDATGPLLQTSVSGRLAPLTAGSLRQAFWRMPLLTLGVMWRIHWQALQLWLRKVPFFTKPQPPAIPLTHGHPPAPAVPPIESTAHPVLTRP</sequence>
<dbReference type="RefSeq" id="WP_341399597.1">
    <property type="nucleotide sequence ID" value="NZ_JBBUTI010000008.1"/>
</dbReference>
<evidence type="ECO:0000313" key="3">
    <source>
        <dbReference type="Proteomes" id="UP001379945"/>
    </source>
</evidence>
<reference evidence="2 3" key="1">
    <citation type="submission" date="2024-04" db="EMBL/GenBank/DDBJ databases">
        <title>Novel species of the genus Ideonella isolated from streams.</title>
        <authorList>
            <person name="Lu H."/>
        </authorList>
    </citation>
    <scope>NUCLEOTIDE SEQUENCE [LARGE SCALE GENOMIC DNA]</scope>
    <source>
        <strain evidence="2 3">LYT19W</strain>
    </source>
</reference>
<evidence type="ECO:0000313" key="2">
    <source>
        <dbReference type="EMBL" id="MEK8047294.1"/>
    </source>
</evidence>
<dbReference type="PANTHER" id="PTHR33973:SF4">
    <property type="entry name" value="OS07G0153300 PROTEIN"/>
    <property type="match status" value="1"/>
</dbReference>
<evidence type="ECO:0000256" key="1">
    <source>
        <dbReference type="SAM" id="MobiDB-lite"/>
    </source>
</evidence>
<accession>A0ABU9C5W8</accession>
<dbReference type="EMBL" id="JBBUTI010000008">
    <property type="protein sequence ID" value="MEK8047294.1"/>
    <property type="molecule type" value="Genomic_DNA"/>
</dbReference>
<organism evidence="2 3">
    <name type="scientific">Ideonella margarita</name>
    <dbReference type="NCBI Taxonomy" id="2984191"/>
    <lineage>
        <taxon>Bacteria</taxon>
        <taxon>Pseudomonadati</taxon>
        <taxon>Pseudomonadota</taxon>
        <taxon>Betaproteobacteria</taxon>
        <taxon>Burkholderiales</taxon>
        <taxon>Sphaerotilaceae</taxon>
        <taxon>Ideonella</taxon>
    </lineage>
</organism>
<keyword evidence="3" id="KW-1185">Reference proteome</keyword>
<dbReference type="Proteomes" id="UP001379945">
    <property type="component" value="Unassembled WGS sequence"/>
</dbReference>
<name>A0ABU9C5W8_9BURK</name>
<proteinExistence type="predicted"/>